<dbReference type="InterPro" id="IPR031311">
    <property type="entry name" value="CHIT_BIND_RR_consensus"/>
</dbReference>
<feature type="compositionally biased region" description="Polar residues" evidence="3">
    <location>
        <begin position="211"/>
        <end position="221"/>
    </location>
</feature>
<evidence type="ECO:0000313" key="5">
    <source>
        <dbReference type="EMBL" id="CAL8102759.1"/>
    </source>
</evidence>
<feature type="compositionally biased region" description="Low complexity" evidence="3">
    <location>
        <begin position="350"/>
        <end position="364"/>
    </location>
</feature>
<feature type="compositionally biased region" description="Polar residues" evidence="3">
    <location>
        <begin position="606"/>
        <end position="620"/>
    </location>
</feature>
<evidence type="ECO:0000256" key="4">
    <source>
        <dbReference type="SAM" id="SignalP"/>
    </source>
</evidence>
<evidence type="ECO:0000256" key="2">
    <source>
        <dbReference type="PROSITE-ProRule" id="PRU00497"/>
    </source>
</evidence>
<feature type="region of interest" description="Disordered" evidence="3">
    <location>
        <begin position="305"/>
        <end position="365"/>
    </location>
</feature>
<feature type="region of interest" description="Disordered" evidence="3">
    <location>
        <begin position="170"/>
        <end position="189"/>
    </location>
</feature>
<evidence type="ECO:0000256" key="3">
    <source>
        <dbReference type="SAM" id="MobiDB-lite"/>
    </source>
</evidence>
<name>A0ABP1QNC2_9HEXA</name>
<dbReference type="PANTHER" id="PTHR10380:SF196">
    <property type="entry name" value="CUTICULAR PROTEIN 72EA"/>
    <property type="match status" value="1"/>
</dbReference>
<keyword evidence="4" id="KW-0732">Signal</keyword>
<evidence type="ECO:0000313" key="6">
    <source>
        <dbReference type="Proteomes" id="UP001642540"/>
    </source>
</evidence>
<feature type="compositionally biased region" description="Basic and acidic residues" evidence="3">
    <location>
        <begin position="276"/>
        <end position="287"/>
    </location>
</feature>
<gene>
    <name evidence="5" type="ORF">ODALV1_LOCUS11241</name>
</gene>
<dbReference type="PROSITE" id="PS00233">
    <property type="entry name" value="CHIT_BIND_RR_1"/>
    <property type="match status" value="1"/>
</dbReference>
<comment type="caution">
    <text evidence="5">The sequence shown here is derived from an EMBL/GenBank/DDBJ whole genome shotgun (WGS) entry which is preliminary data.</text>
</comment>
<dbReference type="Proteomes" id="UP001642540">
    <property type="component" value="Unassembled WGS sequence"/>
</dbReference>
<keyword evidence="6" id="KW-1185">Reference proteome</keyword>
<dbReference type="Pfam" id="PF00379">
    <property type="entry name" value="Chitin_bind_4"/>
    <property type="match status" value="1"/>
</dbReference>
<keyword evidence="1 2" id="KW-0193">Cuticle</keyword>
<feature type="signal peptide" evidence="4">
    <location>
        <begin position="1"/>
        <end position="17"/>
    </location>
</feature>
<dbReference type="InterPro" id="IPR000618">
    <property type="entry name" value="Insect_cuticle"/>
</dbReference>
<feature type="compositionally biased region" description="Low complexity" evidence="3">
    <location>
        <begin position="226"/>
        <end position="247"/>
    </location>
</feature>
<dbReference type="PANTHER" id="PTHR10380">
    <property type="entry name" value="CUTICLE PROTEIN"/>
    <property type="match status" value="1"/>
</dbReference>
<dbReference type="PROSITE" id="PS51155">
    <property type="entry name" value="CHIT_BIND_RR_2"/>
    <property type="match status" value="1"/>
</dbReference>
<dbReference type="PRINTS" id="PR00947">
    <property type="entry name" value="CUTICLE"/>
</dbReference>
<organism evidence="5 6">
    <name type="scientific">Orchesella dallaii</name>
    <dbReference type="NCBI Taxonomy" id="48710"/>
    <lineage>
        <taxon>Eukaryota</taxon>
        <taxon>Metazoa</taxon>
        <taxon>Ecdysozoa</taxon>
        <taxon>Arthropoda</taxon>
        <taxon>Hexapoda</taxon>
        <taxon>Collembola</taxon>
        <taxon>Entomobryomorpha</taxon>
        <taxon>Entomobryoidea</taxon>
        <taxon>Orchesellidae</taxon>
        <taxon>Orchesellinae</taxon>
        <taxon>Orchesella</taxon>
    </lineage>
</organism>
<dbReference type="EMBL" id="CAXLJM020000034">
    <property type="protein sequence ID" value="CAL8102759.1"/>
    <property type="molecule type" value="Genomic_DNA"/>
</dbReference>
<proteinExistence type="predicted"/>
<evidence type="ECO:0000256" key="1">
    <source>
        <dbReference type="ARBA" id="ARBA00022460"/>
    </source>
</evidence>
<feature type="chain" id="PRO_5047083652" description="Cuticle protein 6" evidence="4">
    <location>
        <begin position="18"/>
        <end position="628"/>
    </location>
</feature>
<feature type="region of interest" description="Disordered" evidence="3">
    <location>
        <begin position="125"/>
        <end position="146"/>
    </location>
</feature>
<feature type="region of interest" description="Disordered" evidence="3">
    <location>
        <begin position="211"/>
        <end position="288"/>
    </location>
</feature>
<feature type="region of interest" description="Disordered" evidence="3">
    <location>
        <begin position="81"/>
        <end position="102"/>
    </location>
</feature>
<accession>A0ABP1QNC2</accession>
<dbReference type="InterPro" id="IPR050468">
    <property type="entry name" value="Cuticle_Struct_Prot"/>
</dbReference>
<evidence type="ECO:0008006" key="7">
    <source>
        <dbReference type="Google" id="ProtNLM"/>
    </source>
</evidence>
<feature type="region of interest" description="Disordered" evidence="3">
    <location>
        <begin position="604"/>
        <end position="628"/>
    </location>
</feature>
<sequence>MGFLIVSVLLVAPSAFGGPIHQVQQGSLPQAQLLPWGQGNSPGGFIYCAGCGPLNHQQLVFPANFALSKAILPKFEGVNNPVPQQQLGNGEPEPGTRNGWEDGAIPVQQMSLSDDGRYSFSYNTADASRQEERNLDGSVSGSYSYTDPEGKLVQIDYTAGASGYKAYGENVPPSHPVVQLPQPVQDTPEVQEARAKFLETYNRELARIQQDAATATPTSSGEEVAESSTISSSVSEPSSPSIAASSSNADGDTVEVSGEVGSSNDQDDAVVLSGKSESESGEHKSEPQDITALKTALDNNQPIAIPVHSNSQLGGHGVEELNGEDEQGDSDSVVISADDENANEAHDDSSNSNSNPNLPSPSYSITIPVGVGPNAGLAVVQQNGEPLRFIRPDQGAVPPSPVQSNQPSVAVPVQQDSNANAKSNLLPYFYYVSVGGSPHYVTSNSQPGFRSPYPTSLQASLLGAIPLAARHDSQVPNRGGNNNIQTQQYSTAALRPVFLDLENGIQQQQQVQQQNQPSQNSNLIPLQIASLGGNNLNFNNNQLLGQIVQLGSGGAGINYIPAYIVSVGDGGVGLTQQNSASYQGSQNNIPTIVLSNVSQQQQQQQNLPVATTNNQQQQQEPVIAYSKK</sequence>
<protein>
    <recommendedName>
        <fullName evidence="7">Cuticle protein 6</fullName>
    </recommendedName>
</protein>
<reference evidence="5 6" key="1">
    <citation type="submission" date="2024-08" db="EMBL/GenBank/DDBJ databases">
        <authorList>
            <person name="Cucini C."/>
            <person name="Frati F."/>
        </authorList>
    </citation>
    <scope>NUCLEOTIDE SEQUENCE [LARGE SCALE GENOMIC DNA]</scope>
</reference>